<accession>A0A0A9E0Q8</accession>
<evidence type="ECO:0000313" key="1">
    <source>
        <dbReference type="EMBL" id="JAD89567.1"/>
    </source>
</evidence>
<dbReference type="EMBL" id="GBRH01208328">
    <property type="protein sequence ID" value="JAD89567.1"/>
    <property type="molecule type" value="Transcribed_RNA"/>
</dbReference>
<proteinExistence type="predicted"/>
<reference evidence="1" key="1">
    <citation type="submission" date="2014-09" db="EMBL/GenBank/DDBJ databases">
        <authorList>
            <person name="Magalhaes I.L.F."/>
            <person name="Oliveira U."/>
            <person name="Santos F.R."/>
            <person name="Vidigal T.H.D.A."/>
            <person name="Brescovit A.D."/>
            <person name="Santos A.J."/>
        </authorList>
    </citation>
    <scope>NUCLEOTIDE SEQUENCE</scope>
    <source>
        <tissue evidence="1">Shoot tissue taken approximately 20 cm above the soil surface</tissue>
    </source>
</reference>
<reference evidence="1" key="2">
    <citation type="journal article" date="2015" name="Data Brief">
        <title>Shoot transcriptome of the giant reed, Arundo donax.</title>
        <authorList>
            <person name="Barrero R.A."/>
            <person name="Guerrero F.D."/>
            <person name="Moolhuijzen P."/>
            <person name="Goolsby J.A."/>
            <person name="Tidwell J."/>
            <person name="Bellgard S.E."/>
            <person name="Bellgard M.I."/>
        </authorList>
    </citation>
    <scope>NUCLEOTIDE SEQUENCE</scope>
    <source>
        <tissue evidence="1">Shoot tissue taken approximately 20 cm above the soil surface</tissue>
    </source>
</reference>
<sequence>MHAPADVLQLQPPLEHELLHPAGLEPRQPLDLLLRLLYGCY</sequence>
<protein>
    <submittedName>
        <fullName evidence="1">Uncharacterized protein</fullName>
    </submittedName>
</protein>
<name>A0A0A9E0Q8_ARUDO</name>
<organism evidence="1">
    <name type="scientific">Arundo donax</name>
    <name type="common">Giant reed</name>
    <name type="synonym">Donax arundinaceus</name>
    <dbReference type="NCBI Taxonomy" id="35708"/>
    <lineage>
        <taxon>Eukaryota</taxon>
        <taxon>Viridiplantae</taxon>
        <taxon>Streptophyta</taxon>
        <taxon>Embryophyta</taxon>
        <taxon>Tracheophyta</taxon>
        <taxon>Spermatophyta</taxon>
        <taxon>Magnoliopsida</taxon>
        <taxon>Liliopsida</taxon>
        <taxon>Poales</taxon>
        <taxon>Poaceae</taxon>
        <taxon>PACMAD clade</taxon>
        <taxon>Arundinoideae</taxon>
        <taxon>Arundineae</taxon>
        <taxon>Arundo</taxon>
    </lineage>
</organism>
<dbReference type="AlphaFoldDB" id="A0A0A9E0Q8"/>